<organism evidence="1 2">
    <name type="scientific">Nocardioides marmorisolisilvae</name>
    <dbReference type="NCBI Taxonomy" id="1542737"/>
    <lineage>
        <taxon>Bacteria</taxon>
        <taxon>Bacillati</taxon>
        <taxon>Actinomycetota</taxon>
        <taxon>Actinomycetes</taxon>
        <taxon>Propionibacteriales</taxon>
        <taxon>Nocardioidaceae</taxon>
        <taxon>Nocardioides</taxon>
    </lineage>
</organism>
<comment type="caution">
    <text evidence="1">The sequence shown here is derived from an EMBL/GenBank/DDBJ whole genome shotgun (WGS) entry which is preliminary data.</text>
</comment>
<reference evidence="1 2" key="1">
    <citation type="submission" date="2018-11" db="EMBL/GenBank/DDBJ databases">
        <authorList>
            <person name="Li F."/>
        </authorList>
    </citation>
    <scope>NUCLEOTIDE SEQUENCE [LARGE SCALE GENOMIC DNA]</scope>
    <source>
        <strain evidence="1 2">KIS18-7</strain>
    </source>
</reference>
<dbReference type="Proteomes" id="UP000277094">
    <property type="component" value="Unassembled WGS sequence"/>
</dbReference>
<gene>
    <name evidence="1" type="ORF">EFL95_05340</name>
</gene>
<evidence type="ECO:0000313" key="1">
    <source>
        <dbReference type="EMBL" id="RNL78519.1"/>
    </source>
</evidence>
<proteinExistence type="predicted"/>
<accession>A0A3N0DSC1</accession>
<protein>
    <submittedName>
        <fullName evidence="1">Uncharacterized protein</fullName>
    </submittedName>
</protein>
<evidence type="ECO:0000313" key="2">
    <source>
        <dbReference type="Proteomes" id="UP000277094"/>
    </source>
</evidence>
<dbReference type="EMBL" id="RJSG01000002">
    <property type="protein sequence ID" value="RNL78519.1"/>
    <property type="molecule type" value="Genomic_DNA"/>
</dbReference>
<name>A0A3N0DSC1_9ACTN</name>
<dbReference type="AlphaFoldDB" id="A0A3N0DSC1"/>
<keyword evidence="2" id="KW-1185">Reference proteome</keyword>
<sequence length="140" mass="15373">MRRPPQDQTPLASTTALTALWQRTVAWEPLRVRSIWLLFIDARARPSGPLITIDDVADGPYAVGLDELVDLCRGILDGPGGGGSVAMLMSRAGGAPWTVSDRAWGRFLTRGAEELGPPVWPVHLAHSQVVERFRLPARRR</sequence>